<comment type="caution">
    <text evidence="1">The sequence shown here is derived from an EMBL/GenBank/DDBJ whole genome shotgun (WGS) entry which is preliminary data.</text>
</comment>
<gene>
    <name evidence="1" type="ORF">BJ554DRAFT_5959</name>
</gene>
<evidence type="ECO:0000313" key="2">
    <source>
        <dbReference type="Proteomes" id="UP000673691"/>
    </source>
</evidence>
<proteinExistence type="predicted"/>
<feature type="non-terminal residue" evidence="1">
    <location>
        <position position="54"/>
    </location>
</feature>
<protein>
    <submittedName>
        <fullName evidence="1">Uncharacterized protein</fullName>
    </submittedName>
</protein>
<keyword evidence="2" id="KW-1185">Reference proteome</keyword>
<evidence type="ECO:0000313" key="1">
    <source>
        <dbReference type="EMBL" id="KAG5461793.1"/>
    </source>
</evidence>
<name>A0A8H7ZZD5_9FUNG</name>
<accession>A0A8H7ZZD5</accession>
<dbReference type="EMBL" id="JAEFCI010003123">
    <property type="protein sequence ID" value="KAG5461793.1"/>
    <property type="molecule type" value="Genomic_DNA"/>
</dbReference>
<dbReference type="Proteomes" id="UP000673691">
    <property type="component" value="Unassembled WGS sequence"/>
</dbReference>
<dbReference type="AlphaFoldDB" id="A0A8H7ZZD5"/>
<sequence>MKARAGNRKQQWRGLQLVTLGSVQRAGSQIRFTNQLDVVRRVHPAHILRAAPDA</sequence>
<reference evidence="1 2" key="1">
    <citation type="journal article" name="Sci. Rep.">
        <title>Genome-scale phylogenetic analyses confirm Olpidium as the closest living zoosporic fungus to the non-flagellated, terrestrial fungi.</title>
        <authorList>
            <person name="Chang Y."/>
            <person name="Rochon D."/>
            <person name="Sekimoto S."/>
            <person name="Wang Y."/>
            <person name="Chovatia M."/>
            <person name="Sandor L."/>
            <person name="Salamov A."/>
            <person name="Grigoriev I.V."/>
            <person name="Stajich J.E."/>
            <person name="Spatafora J.W."/>
        </authorList>
    </citation>
    <scope>NUCLEOTIDE SEQUENCE [LARGE SCALE GENOMIC DNA]</scope>
    <source>
        <strain evidence="1">S191</strain>
    </source>
</reference>
<organism evidence="1 2">
    <name type="scientific">Olpidium bornovanus</name>
    <dbReference type="NCBI Taxonomy" id="278681"/>
    <lineage>
        <taxon>Eukaryota</taxon>
        <taxon>Fungi</taxon>
        <taxon>Fungi incertae sedis</taxon>
        <taxon>Olpidiomycota</taxon>
        <taxon>Olpidiomycotina</taxon>
        <taxon>Olpidiomycetes</taxon>
        <taxon>Olpidiales</taxon>
        <taxon>Olpidiaceae</taxon>
        <taxon>Olpidium</taxon>
    </lineage>
</organism>